<feature type="region of interest" description="Disordered" evidence="1">
    <location>
        <begin position="60"/>
        <end position="105"/>
    </location>
</feature>
<evidence type="ECO:0000256" key="1">
    <source>
        <dbReference type="SAM" id="MobiDB-lite"/>
    </source>
</evidence>
<proteinExistence type="predicted"/>
<evidence type="ECO:0000313" key="2">
    <source>
        <dbReference type="EMBL" id="KAL0992545.1"/>
    </source>
</evidence>
<feature type="compositionally biased region" description="Gly residues" evidence="1">
    <location>
        <begin position="662"/>
        <end position="683"/>
    </location>
</feature>
<evidence type="ECO:0000313" key="3">
    <source>
        <dbReference type="Proteomes" id="UP001557470"/>
    </source>
</evidence>
<dbReference type="AlphaFoldDB" id="A0ABD0XFJ0"/>
<feature type="region of interest" description="Disordered" evidence="1">
    <location>
        <begin position="117"/>
        <end position="144"/>
    </location>
</feature>
<gene>
    <name evidence="2" type="ORF">UPYG_G00094760</name>
</gene>
<feature type="compositionally biased region" description="Gly residues" evidence="1">
    <location>
        <begin position="363"/>
        <end position="375"/>
    </location>
</feature>
<feature type="compositionally biased region" description="Low complexity" evidence="1">
    <location>
        <begin position="60"/>
        <end position="86"/>
    </location>
</feature>
<feature type="region of interest" description="Disordered" evidence="1">
    <location>
        <begin position="1"/>
        <end position="42"/>
    </location>
</feature>
<dbReference type="PANTHER" id="PTHR13020">
    <property type="entry name" value="TRINUCLEOTIDE REPEAT-CONTAINING GENE 6"/>
    <property type="match status" value="1"/>
</dbReference>
<feature type="compositionally biased region" description="Polar residues" evidence="1">
    <location>
        <begin position="316"/>
        <end position="346"/>
    </location>
</feature>
<feature type="compositionally biased region" description="Polar residues" evidence="1">
    <location>
        <begin position="598"/>
        <end position="611"/>
    </location>
</feature>
<feature type="compositionally biased region" description="Low complexity" evidence="1">
    <location>
        <begin position="133"/>
        <end position="144"/>
    </location>
</feature>
<protein>
    <submittedName>
        <fullName evidence="2">Uncharacterized protein</fullName>
    </submittedName>
</protein>
<feature type="compositionally biased region" description="Polar residues" evidence="1">
    <location>
        <begin position="295"/>
        <end position="307"/>
    </location>
</feature>
<reference evidence="2 3" key="1">
    <citation type="submission" date="2024-06" db="EMBL/GenBank/DDBJ databases">
        <authorList>
            <person name="Pan Q."/>
            <person name="Wen M."/>
            <person name="Jouanno E."/>
            <person name="Zahm M."/>
            <person name="Klopp C."/>
            <person name="Cabau C."/>
            <person name="Louis A."/>
            <person name="Berthelot C."/>
            <person name="Parey E."/>
            <person name="Roest Crollius H."/>
            <person name="Montfort J."/>
            <person name="Robinson-Rechavi M."/>
            <person name="Bouchez O."/>
            <person name="Lampietro C."/>
            <person name="Lopez Roques C."/>
            <person name="Donnadieu C."/>
            <person name="Postlethwait J."/>
            <person name="Bobe J."/>
            <person name="Verreycken H."/>
            <person name="Guiguen Y."/>
        </authorList>
    </citation>
    <scope>NUCLEOTIDE SEQUENCE [LARGE SCALE GENOMIC DNA]</scope>
    <source>
        <strain evidence="2">Up_M1</strain>
        <tissue evidence="2">Testis</tissue>
    </source>
</reference>
<feature type="compositionally biased region" description="Gly residues" evidence="1">
    <location>
        <begin position="443"/>
        <end position="467"/>
    </location>
</feature>
<feature type="region of interest" description="Disordered" evidence="1">
    <location>
        <begin position="163"/>
        <end position="221"/>
    </location>
</feature>
<keyword evidence="3" id="KW-1185">Reference proteome</keyword>
<feature type="compositionally biased region" description="Polar residues" evidence="1">
    <location>
        <begin position="182"/>
        <end position="200"/>
    </location>
</feature>
<feature type="compositionally biased region" description="Polar residues" evidence="1">
    <location>
        <begin position="25"/>
        <end position="42"/>
    </location>
</feature>
<feature type="compositionally biased region" description="Pro residues" evidence="1">
    <location>
        <begin position="840"/>
        <end position="854"/>
    </location>
</feature>
<comment type="caution">
    <text evidence="2">The sequence shown here is derived from an EMBL/GenBank/DDBJ whole genome shotgun (WGS) entry which is preliminary data.</text>
</comment>
<organism evidence="2 3">
    <name type="scientific">Umbra pygmaea</name>
    <name type="common">Eastern mudminnow</name>
    <dbReference type="NCBI Taxonomy" id="75934"/>
    <lineage>
        <taxon>Eukaryota</taxon>
        <taxon>Metazoa</taxon>
        <taxon>Chordata</taxon>
        <taxon>Craniata</taxon>
        <taxon>Vertebrata</taxon>
        <taxon>Euteleostomi</taxon>
        <taxon>Actinopterygii</taxon>
        <taxon>Neopterygii</taxon>
        <taxon>Teleostei</taxon>
        <taxon>Protacanthopterygii</taxon>
        <taxon>Esociformes</taxon>
        <taxon>Umbridae</taxon>
        <taxon>Umbra</taxon>
    </lineage>
</organism>
<dbReference type="EMBL" id="JAGEUA010000003">
    <property type="protein sequence ID" value="KAL0992545.1"/>
    <property type="molecule type" value="Genomic_DNA"/>
</dbReference>
<feature type="compositionally biased region" description="Low complexity" evidence="1">
    <location>
        <begin position="383"/>
        <end position="396"/>
    </location>
</feature>
<feature type="compositionally biased region" description="Polar residues" evidence="1">
    <location>
        <begin position="508"/>
        <end position="520"/>
    </location>
</feature>
<feature type="compositionally biased region" description="Polar residues" evidence="1">
    <location>
        <begin position="249"/>
        <end position="275"/>
    </location>
</feature>
<feature type="compositionally biased region" description="Polar residues" evidence="1">
    <location>
        <begin position="397"/>
        <end position="416"/>
    </location>
</feature>
<feature type="region of interest" description="Disordered" evidence="1">
    <location>
        <begin position="246"/>
        <end position="917"/>
    </location>
</feature>
<name>A0ABD0XFJ0_UMBPY</name>
<feature type="compositionally biased region" description="Pro residues" evidence="1">
    <location>
        <begin position="750"/>
        <end position="759"/>
    </location>
</feature>
<sequence length="939" mass="95913">MAPIRDSVSHSPNQTGLEHPGLDSQYENSPWSTGSHCSSDSNSNWGKVLVDSVCIDKPSPLASSSAWPSSGSSSAAGSGCSSGSDPELPSECMDADSSPGSDNHLTSTMMAAVTSSVPSANFNGDTNGNRNHSNGSAPPGNGSSNNVIMCNGAVKVPWGGGANSCTSTETDESHGNKLGPWSSANGAGLTQSTLNPSSSHGAWAASPGCKTGLPGGSLGWGEQQENQSLVEQKHDLLNGTTSKAHHLNTEANHGPNHTTNAINTSSLPNSGSSVLMSEPGTGLRSLGVEGPAPGSQLSNGPLSTSQHPHSEGPSGGFSTPWSAPSPGDTVNGQAKPSSAAYQNNNPSPAPGGRWDSAPHLSWGGAGASNGNGAGTAGIPRPWGSSSSSSSSSSGSSNKQPTNGEWSSLPGNNTQHSSDGRKPGGGANGWKSLEDDALGVGVEKVGGPGVQSGGWGKSGGSEGSGESSGGRSSDRDTQRNGPRRRGPLPGSTPVLSRSDVDPRVLCNTGWGQTPVRQNTAWDVTAPAPAPRPDKRPTNGGPGWGSAGNSAPSHSSGSGGWGDGLANTGPESGGPGCGDRDTKGPGGAGGARGWDDGHAYQNNANHSSSTSSWGERHKEERSNTWTNAPKPQKHGWGTPGGGGSHWGEPQKTSECWDSERDRSGSGGWGDPGRGNGSNWGSGGGSSAPEQIQNINSHSGWGEQPRPASQSHQAPGGWGEPALKHPSHPSQSWGDPGPSEWGKGPESNSVHRGPPPGAPQHPIPQCSKPSGWMSSPMPAGSSQKAEATTGWEEPSPESVRRRMEVDDGTAAWGDPSKYNSSGVNMWNKTSQSETEAVVMATPPQQPPPPPIQHPPPQNNAVSKETCSPGWGGQYGGPQKMESGTWGEPACPPVSVDNGTSAWGKPVEARSRPKPMQQENSALKCHYQRCLGSPAGKQRRKWK</sequence>
<feature type="compositionally biased region" description="Polar residues" evidence="1">
    <location>
        <begin position="117"/>
        <end position="132"/>
    </location>
</feature>
<feature type="compositionally biased region" description="Polar residues" evidence="1">
    <location>
        <begin position="814"/>
        <end position="831"/>
    </location>
</feature>
<dbReference type="PANTHER" id="PTHR13020:SF28">
    <property type="entry name" value="TRINUCLEOTIDE REPEAT-CONTAINING GENE 6A PROTEIN"/>
    <property type="match status" value="1"/>
</dbReference>
<accession>A0ABD0XFJ0</accession>
<dbReference type="InterPro" id="IPR052068">
    <property type="entry name" value="GW182_domain"/>
</dbReference>
<feature type="compositionally biased region" description="Low complexity" evidence="1">
    <location>
        <begin position="545"/>
        <end position="554"/>
    </location>
</feature>
<feature type="compositionally biased region" description="Polar residues" evidence="1">
    <location>
        <begin position="685"/>
        <end position="696"/>
    </location>
</feature>
<dbReference type="Proteomes" id="UP001557470">
    <property type="component" value="Unassembled WGS sequence"/>
</dbReference>